<keyword evidence="3" id="KW-1185">Reference proteome</keyword>
<name>A0A0D0IS27_9BACT</name>
<sequence length="100" mass="11065">MAEETKDSQYLSYPMFKGLQKPLEFMGIQGRYITWAAIAVGGAILGFIIAYCIFGFVVGLIVLAVSLLAGAALIFFKQKKGLHTKKEDRGVFIYAYSTKM</sequence>
<comment type="caution">
    <text evidence="2">The sequence shown here is derived from an EMBL/GenBank/DDBJ whole genome shotgun (WGS) entry which is preliminary data.</text>
</comment>
<evidence type="ECO:0008006" key="4">
    <source>
        <dbReference type="Google" id="ProtNLM"/>
    </source>
</evidence>
<dbReference type="Proteomes" id="UP000032046">
    <property type="component" value="Unassembled WGS sequence"/>
</dbReference>
<keyword evidence="1" id="KW-0472">Membrane</keyword>
<organism evidence="2 3">
    <name type="scientific">Prevotella pectinovora</name>
    <dbReference type="NCBI Taxonomy" id="1602169"/>
    <lineage>
        <taxon>Bacteria</taxon>
        <taxon>Pseudomonadati</taxon>
        <taxon>Bacteroidota</taxon>
        <taxon>Bacteroidia</taxon>
        <taxon>Bacteroidales</taxon>
        <taxon>Prevotellaceae</taxon>
        <taxon>Prevotella</taxon>
    </lineage>
</organism>
<feature type="transmembrane region" description="Helical" evidence="1">
    <location>
        <begin position="56"/>
        <end position="76"/>
    </location>
</feature>
<evidence type="ECO:0000313" key="2">
    <source>
        <dbReference type="EMBL" id="KIP60806.1"/>
    </source>
</evidence>
<dbReference type="RefSeq" id="WP_042519796.1">
    <property type="nucleotide sequence ID" value="NZ_JXQI01000007.1"/>
</dbReference>
<evidence type="ECO:0000256" key="1">
    <source>
        <dbReference type="SAM" id="Phobius"/>
    </source>
</evidence>
<reference evidence="2 3" key="1">
    <citation type="submission" date="2015-01" db="EMBL/GenBank/DDBJ databases">
        <title>Comparative genomics of non-oral Prevotella species.</title>
        <authorList>
            <person name="Accetto T."/>
            <person name="Nograsek B."/>
            <person name="Avgustin G."/>
        </authorList>
    </citation>
    <scope>NUCLEOTIDE SEQUENCE [LARGE SCALE GENOMIC DNA]</scope>
    <source>
        <strain evidence="2 3">P5-119</strain>
    </source>
</reference>
<dbReference type="EMBL" id="JXQK01000075">
    <property type="protein sequence ID" value="KIP60806.1"/>
    <property type="molecule type" value="Genomic_DNA"/>
</dbReference>
<dbReference type="AlphaFoldDB" id="A0A0D0IS27"/>
<gene>
    <name evidence="2" type="ORF">ST44_10130</name>
</gene>
<accession>A0A0D0IS27</accession>
<protein>
    <recommendedName>
        <fullName evidence="4">DUF4133 domain-containing protein</fullName>
    </recommendedName>
</protein>
<dbReference type="OrthoDB" id="1048241at2"/>
<feature type="transmembrane region" description="Helical" evidence="1">
    <location>
        <begin position="32"/>
        <end position="50"/>
    </location>
</feature>
<evidence type="ECO:0000313" key="3">
    <source>
        <dbReference type="Proteomes" id="UP000032046"/>
    </source>
</evidence>
<keyword evidence="1" id="KW-0812">Transmembrane</keyword>
<keyword evidence="1" id="KW-1133">Transmembrane helix</keyword>
<proteinExistence type="predicted"/>
<dbReference type="STRING" id="1602171.ST44_10130"/>